<proteinExistence type="predicted"/>
<name>M3A1B8_9NOCA</name>
<keyword evidence="2" id="KW-0560">Oxidoreductase</keyword>
<dbReference type="InterPro" id="IPR050744">
    <property type="entry name" value="AI-2_Isomerase_LsrG"/>
</dbReference>
<evidence type="ECO:0000259" key="1">
    <source>
        <dbReference type="PROSITE" id="PS51725"/>
    </source>
</evidence>
<protein>
    <submittedName>
        <fullName evidence="2">Antibiotic biosynthesis monooxygenase</fullName>
    </submittedName>
</protein>
<dbReference type="GO" id="GO:0004497">
    <property type="term" value="F:monooxygenase activity"/>
    <property type="evidence" value="ECO:0007669"/>
    <property type="project" value="UniProtKB-KW"/>
</dbReference>
<dbReference type="RefSeq" id="WP_003935168.1">
    <property type="nucleotide sequence ID" value="NZ_AOEX01000024.1"/>
</dbReference>
<dbReference type="PATRIC" id="fig|1278076.4.peg.1118"/>
<dbReference type="Proteomes" id="UP000011731">
    <property type="component" value="Unassembled WGS sequence"/>
</dbReference>
<dbReference type="EMBL" id="AOEX01000024">
    <property type="protein sequence ID" value="EME66339.1"/>
    <property type="molecule type" value="Genomic_DNA"/>
</dbReference>
<organism evidence="2 3">
    <name type="scientific">Rhodococcus ruber BKS 20-38</name>
    <dbReference type="NCBI Taxonomy" id="1278076"/>
    <lineage>
        <taxon>Bacteria</taxon>
        <taxon>Bacillati</taxon>
        <taxon>Actinomycetota</taxon>
        <taxon>Actinomycetes</taxon>
        <taxon>Mycobacteriales</taxon>
        <taxon>Nocardiaceae</taxon>
        <taxon>Rhodococcus</taxon>
    </lineage>
</organism>
<dbReference type="PANTHER" id="PTHR33336">
    <property type="entry name" value="QUINOL MONOOXYGENASE YGIN-RELATED"/>
    <property type="match status" value="1"/>
</dbReference>
<keyword evidence="2" id="KW-0503">Monooxygenase</keyword>
<dbReference type="PANTHER" id="PTHR33336:SF3">
    <property type="entry name" value="ABM DOMAIN-CONTAINING PROTEIN"/>
    <property type="match status" value="1"/>
</dbReference>
<dbReference type="PROSITE" id="PS51725">
    <property type="entry name" value="ABM"/>
    <property type="match status" value="1"/>
</dbReference>
<comment type="caution">
    <text evidence="2">The sequence shown here is derived from an EMBL/GenBank/DDBJ whole genome shotgun (WGS) entry which is preliminary data.</text>
</comment>
<dbReference type="Gene3D" id="3.30.70.100">
    <property type="match status" value="1"/>
</dbReference>
<dbReference type="Pfam" id="PF03992">
    <property type="entry name" value="ABM"/>
    <property type="match status" value="1"/>
</dbReference>
<dbReference type="AlphaFoldDB" id="M3A1B8"/>
<dbReference type="InterPro" id="IPR011008">
    <property type="entry name" value="Dimeric_a/b-barrel"/>
</dbReference>
<dbReference type="InterPro" id="IPR007138">
    <property type="entry name" value="ABM_dom"/>
</dbReference>
<dbReference type="SUPFAM" id="SSF54909">
    <property type="entry name" value="Dimeric alpha+beta barrel"/>
    <property type="match status" value="1"/>
</dbReference>
<keyword evidence="3" id="KW-1185">Reference proteome</keyword>
<evidence type="ECO:0000313" key="3">
    <source>
        <dbReference type="Proteomes" id="UP000011731"/>
    </source>
</evidence>
<evidence type="ECO:0000313" key="2">
    <source>
        <dbReference type="EMBL" id="EME66339.1"/>
    </source>
</evidence>
<feature type="domain" description="ABM" evidence="1">
    <location>
        <begin position="2"/>
        <end position="90"/>
    </location>
</feature>
<gene>
    <name evidence="2" type="ORF">G352_05367</name>
</gene>
<sequence>MIFIVVKFEVRPDCSDSWLSLTADFTAATRAEPGNLWFEWSRSTDNPNEYILIEAFRDPQAGTDHVNATHFREGLEAMRPALSETPRIIHNEVPGLEWSHMGELEITPVH</sequence>
<reference evidence="2 3" key="1">
    <citation type="journal article" date="2013" name="Genome Announc.">
        <title>Draft Genome Sequence of Rhodococcus ruber Strain BKS 20-38.</title>
        <authorList>
            <person name="Bala M."/>
            <person name="Kumar S."/>
            <person name="Raghava G.P."/>
            <person name="Mayilraj S."/>
        </authorList>
    </citation>
    <scope>NUCLEOTIDE SEQUENCE [LARGE SCALE GENOMIC DNA]</scope>
    <source>
        <strain evidence="2 3">BKS 20-38</strain>
    </source>
</reference>
<accession>M3A1B8</accession>